<proteinExistence type="predicted"/>
<evidence type="ECO:0000313" key="3">
    <source>
        <dbReference type="Proteomes" id="UP000323946"/>
    </source>
</evidence>
<keyword evidence="1" id="KW-1133">Transmembrane helix</keyword>
<comment type="caution">
    <text evidence="2">The sequence shown here is derived from an EMBL/GenBank/DDBJ whole genome shotgun (WGS) entry which is preliminary data.</text>
</comment>
<evidence type="ECO:0000256" key="1">
    <source>
        <dbReference type="SAM" id="Phobius"/>
    </source>
</evidence>
<organism evidence="2 3">
    <name type="scientific">Saccharopolyspora hirsuta</name>
    <dbReference type="NCBI Taxonomy" id="1837"/>
    <lineage>
        <taxon>Bacteria</taxon>
        <taxon>Bacillati</taxon>
        <taxon>Actinomycetota</taxon>
        <taxon>Actinomycetes</taxon>
        <taxon>Pseudonocardiales</taxon>
        <taxon>Pseudonocardiaceae</taxon>
        <taxon>Saccharopolyspora</taxon>
    </lineage>
</organism>
<keyword evidence="1" id="KW-0472">Membrane</keyword>
<reference evidence="2 3" key="1">
    <citation type="submission" date="2019-09" db="EMBL/GenBank/DDBJ databases">
        <title>Draft genome sequence of the thermophilic Saccharopolyspora hirsuta VKM Ac-666T.</title>
        <authorList>
            <person name="Lobastova T.G."/>
            <person name="Fokina V."/>
            <person name="Bragin E.Y."/>
            <person name="Shtratnikova V.Y."/>
            <person name="Starodumova I.P."/>
            <person name="Tarlachkov S.V."/>
            <person name="Donova M.V."/>
        </authorList>
    </citation>
    <scope>NUCLEOTIDE SEQUENCE [LARGE SCALE GENOMIC DNA]</scope>
    <source>
        <strain evidence="2 3">VKM Ac-666</strain>
    </source>
</reference>
<evidence type="ECO:0000313" key="2">
    <source>
        <dbReference type="EMBL" id="KAA5835148.1"/>
    </source>
</evidence>
<dbReference type="Proteomes" id="UP000323946">
    <property type="component" value="Unassembled WGS sequence"/>
</dbReference>
<feature type="transmembrane region" description="Helical" evidence="1">
    <location>
        <begin position="33"/>
        <end position="54"/>
    </location>
</feature>
<dbReference type="AlphaFoldDB" id="A0A5M7C4F2"/>
<keyword evidence="3" id="KW-1185">Reference proteome</keyword>
<protein>
    <submittedName>
        <fullName evidence="2">Uncharacterized protein</fullName>
    </submittedName>
</protein>
<keyword evidence="1" id="KW-0812">Transmembrane</keyword>
<accession>A0A5M7C4F2</accession>
<dbReference type="RefSeq" id="WP_150066344.1">
    <property type="nucleotide sequence ID" value="NZ_VWPH01000004.1"/>
</dbReference>
<sequence>MRCCVRTLVRLWVLGGVVSALLVWSHSHPHPVWSLWTLSDAAAIGLLVVGLRLAHRRSSAQRPTPRMAVIIPEPRPAPVDEAIAPRSYARRGAQE</sequence>
<gene>
    <name evidence="2" type="ORF">F1721_10165</name>
</gene>
<dbReference type="EMBL" id="VWPH01000004">
    <property type="protein sequence ID" value="KAA5835148.1"/>
    <property type="molecule type" value="Genomic_DNA"/>
</dbReference>
<feature type="transmembrane region" description="Helical" evidence="1">
    <location>
        <begin position="7"/>
        <end position="27"/>
    </location>
</feature>
<name>A0A5M7C4F2_SACHI</name>